<evidence type="ECO:0000313" key="2">
    <source>
        <dbReference type="EMBL" id="KAK3206698.1"/>
    </source>
</evidence>
<gene>
    <name evidence="2" type="ORF">Dsin_020744</name>
</gene>
<proteinExistence type="predicted"/>
<protein>
    <submittedName>
        <fullName evidence="2">Uncharacterized protein</fullName>
    </submittedName>
</protein>
<keyword evidence="3" id="KW-1185">Reference proteome</keyword>
<keyword evidence="1" id="KW-0472">Membrane</keyword>
<keyword evidence="1" id="KW-1133">Transmembrane helix</keyword>
<comment type="caution">
    <text evidence="2">The sequence shown here is derived from an EMBL/GenBank/DDBJ whole genome shotgun (WGS) entry which is preliminary data.</text>
</comment>
<dbReference type="Gene3D" id="1.20.1250.20">
    <property type="entry name" value="MFS general substrate transporter like domains"/>
    <property type="match status" value="1"/>
</dbReference>
<dbReference type="EMBL" id="JANJYJ010000006">
    <property type="protein sequence ID" value="KAK3206698.1"/>
    <property type="molecule type" value="Genomic_DNA"/>
</dbReference>
<feature type="transmembrane region" description="Helical" evidence="1">
    <location>
        <begin position="77"/>
        <end position="96"/>
    </location>
</feature>
<feature type="transmembrane region" description="Helical" evidence="1">
    <location>
        <begin position="35"/>
        <end position="57"/>
    </location>
</feature>
<feature type="transmembrane region" description="Helical" evidence="1">
    <location>
        <begin position="103"/>
        <end position="122"/>
    </location>
</feature>
<dbReference type="AlphaFoldDB" id="A0AAE0E436"/>
<dbReference type="PANTHER" id="PTHR11654">
    <property type="entry name" value="OLIGOPEPTIDE TRANSPORTER-RELATED"/>
    <property type="match status" value="1"/>
</dbReference>
<reference evidence="2" key="1">
    <citation type="journal article" date="2023" name="Plant J.">
        <title>Genome sequences and population genomics provide insights into the demographic history, inbreeding, and mutation load of two 'living fossil' tree species of Dipteronia.</title>
        <authorList>
            <person name="Feng Y."/>
            <person name="Comes H.P."/>
            <person name="Chen J."/>
            <person name="Zhu S."/>
            <person name="Lu R."/>
            <person name="Zhang X."/>
            <person name="Li P."/>
            <person name="Qiu J."/>
            <person name="Olsen K.M."/>
            <person name="Qiu Y."/>
        </authorList>
    </citation>
    <scope>NUCLEOTIDE SEQUENCE</scope>
    <source>
        <strain evidence="2">NBL</strain>
    </source>
</reference>
<name>A0AAE0E436_9ROSI</name>
<sequence>MAKADHLHHDLVEGKVDWKGRTAVKKTHGGMKTSLLILGAFGFENLATVSLAVNLVTYFNGVMHFEIADAANEVTNYLGTSYILSILVAVLADTYIGIFKAVLISGTVELLGLALLAIQAHYPKVKPPLCNMFDPTTHCKKIEGGDAEILFIALYLIGMALQESKLLCLSWC</sequence>
<accession>A0AAE0E436</accession>
<evidence type="ECO:0000313" key="3">
    <source>
        <dbReference type="Proteomes" id="UP001281410"/>
    </source>
</evidence>
<keyword evidence="1" id="KW-0812">Transmembrane</keyword>
<organism evidence="2 3">
    <name type="scientific">Dipteronia sinensis</name>
    <dbReference type="NCBI Taxonomy" id="43782"/>
    <lineage>
        <taxon>Eukaryota</taxon>
        <taxon>Viridiplantae</taxon>
        <taxon>Streptophyta</taxon>
        <taxon>Embryophyta</taxon>
        <taxon>Tracheophyta</taxon>
        <taxon>Spermatophyta</taxon>
        <taxon>Magnoliopsida</taxon>
        <taxon>eudicotyledons</taxon>
        <taxon>Gunneridae</taxon>
        <taxon>Pentapetalae</taxon>
        <taxon>rosids</taxon>
        <taxon>malvids</taxon>
        <taxon>Sapindales</taxon>
        <taxon>Sapindaceae</taxon>
        <taxon>Hippocastanoideae</taxon>
        <taxon>Acereae</taxon>
        <taxon>Dipteronia</taxon>
    </lineage>
</organism>
<dbReference type="InterPro" id="IPR036259">
    <property type="entry name" value="MFS_trans_sf"/>
</dbReference>
<dbReference type="Proteomes" id="UP001281410">
    <property type="component" value="Unassembled WGS sequence"/>
</dbReference>
<evidence type="ECO:0000256" key="1">
    <source>
        <dbReference type="SAM" id="Phobius"/>
    </source>
</evidence>
<dbReference type="SUPFAM" id="SSF103473">
    <property type="entry name" value="MFS general substrate transporter"/>
    <property type="match status" value="1"/>
</dbReference>